<feature type="transmembrane region" description="Helical" evidence="5">
    <location>
        <begin position="167"/>
        <end position="187"/>
    </location>
</feature>
<dbReference type="JaponicusDB" id="SJAG_03039"/>
<dbReference type="Gene3D" id="1.20.1250.20">
    <property type="entry name" value="MFS general substrate transporter like domains"/>
    <property type="match status" value="1"/>
</dbReference>
<evidence type="ECO:0000313" key="6">
    <source>
        <dbReference type="EMBL" id="EEB07914.1"/>
    </source>
</evidence>
<keyword evidence="2 5" id="KW-0812">Transmembrane</keyword>
<evidence type="ECO:0000256" key="5">
    <source>
        <dbReference type="SAM" id="Phobius"/>
    </source>
</evidence>
<feature type="transmembrane region" description="Helical" evidence="5">
    <location>
        <begin position="334"/>
        <end position="354"/>
    </location>
</feature>
<feature type="transmembrane region" description="Helical" evidence="5">
    <location>
        <begin position="428"/>
        <end position="451"/>
    </location>
</feature>
<evidence type="ECO:0000313" key="7">
    <source>
        <dbReference type="Proteomes" id="UP000001744"/>
    </source>
</evidence>
<comment type="subcellular location">
    <subcellularLocation>
        <location evidence="1">Membrane</location>
        <topology evidence="1">Multi-pass membrane protein</topology>
    </subcellularLocation>
</comment>
<dbReference type="InterPro" id="IPR036259">
    <property type="entry name" value="MFS_trans_sf"/>
</dbReference>
<evidence type="ECO:0000256" key="3">
    <source>
        <dbReference type="ARBA" id="ARBA00022989"/>
    </source>
</evidence>
<dbReference type="Pfam" id="PF07690">
    <property type="entry name" value="MFS_1"/>
    <property type="match status" value="1"/>
</dbReference>
<dbReference type="OrthoDB" id="2015447at2759"/>
<feature type="transmembrane region" description="Helical" evidence="5">
    <location>
        <begin position="396"/>
        <end position="416"/>
    </location>
</feature>
<evidence type="ECO:0000256" key="4">
    <source>
        <dbReference type="ARBA" id="ARBA00023136"/>
    </source>
</evidence>
<dbReference type="GeneID" id="7048955"/>
<sequence length="486" mass="53450">MQVNAHADQDLDRDVHEIDLTGTKGKELLQTQIELRSLSRVGNSDSHLEYASSQKSQNRSFIEANHTPPKISIALILLNSFLLDVSLTIVVPTSAAYTEHLGGKASFSGLTIGIPNLIALLFMWPVIRFASPKSAHGYTLYFRPLVISGVSSIVGNLFYVFAGKSNVLYFILIGRILNGAAFTMFLFHKRYLTDKLLVGVNKRTFLGGLNILAQTFGMMAGPFIGGLMAKATIHSKNAIWNQYTSGTWVWTGVWVVYLIASAFLFKEVTGNGIAQETTQPENDTPSESQVKLSKTNKFMLFTLSLAAFVSYFTIDGYQTSIPIYTEKQFGFSNFASGNFLALGALVIAPFVLCSSYMSRWLGDREIVLYSLLLGLFGVLLHIILISAHAVTTVSYFFSYVIMFLGLSITVGPLLSLLSKQLHPRYHELAGFSIQFAVCTSNTIGSVCGSSIYSITPIGFAILCLAQVVLCLTCFPFLWSKLKTKLK</sequence>
<dbReference type="SUPFAM" id="SSF103473">
    <property type="entry name" value="MFS general substrate transporter"/>
    <property type="match status" value="1"/>
</dbReference>
<keyword evidence="4 5" id="KW-0472">Membrane</keyword>
<feature type="transmembrane region" description="Helical" evidence="5">
    <location>
        <begin position="298"/>
        <end position="314"/>
    </location>
</feature>
<dbReference type="GO" id="GO:0022857">
    <property type="term" value="F:transmembrane transporter activity"/>
    <property type="evidence" value="ECO:0000318"/>
    <property type="project" value="GO_Central"/>
</dbReference>
<keyword evidence="3 5" id="KW-1133">Transmembrane helix</keyword>
<dbReference type="HOGENOM" id="CLU_042172_0_0_1"/>
<accession>B6K357</accession>
<dbReference type="VEuPathDB" id="FungiDB:SJAG_03039"/>
<dbReference type="InterPro" id="IPR011701">
    <property type="entry name" value="MFS"/>
</dbReference>
<keyword evidence="7" id="KW-1185">Reference proteome</keyword>
<feature type="transmembrane region" description="Helical" evidence="5">
    <location>
        <begin position="107"/>
        <end position="127"/>
    </location>
</feature>
<dbReference type="eggNOG" id="KOG2325">
    <property type="taxonomic scope" value="Eukaryota"/>
</dbReference>
<feature type="transmembrane region" description="Helical" evidence="5">
    <location>
        <begin position="208"/>
        <end position="228"/>
    </location>
</feature>
<organism evidence="6 7">
    <name type="scientific">Schizosaccharomyces japonicus (strain yFS275 / FY16936)</name>
    <name type="common">Fission yeast</name>
    <dbReference type="NCBI Taxonomy" id="402676"/>
    <lineage>
        <taxon>Eukaryota</taxon>
        <taxon>Fungi</taxon>
        <taxon>Dikarya</taxon>
        <taxon>Ascomycota</taxon>
        <taxon>Taphrinomycotina</taxon>
        <taxon>Schizosaccharomycetes</taxon>
        <taxon>Schizosaccharomycetales</taxon>
        <taxon>Schizosaccharomycetaceae</taxon>
        <taxon>Schizosaccharomyces</taxon>
    </lineage>
</organism>
<feature type="transmembrane region" description="Helical" evidence="5">
    <location>
        <begin position="457"/>
        <end position="478"/>
    </location>
</feature>
<name>B6K357_SCHJY</name>
<evidence type="ECO:0000256" key="2">
    <source>
        <dbReference type="ARBA" id="ARBA00022692"/>
    </source>
</evidence>
<dbReference type="STRING" id="402676.B6K357"/>
<evidence type="ECO:0000256" key="1">
    <source>
        <dbReference type="ARBA" id="ARBA00004141"/>
    </source>
</evidence>
<dbReference type="InterPro" id="IPR051068">
    <property type="entry name" value="MFS_Domain-Containing_Protein"/>
</dbReference>
<dbReference type="AlphaFoldDB" id="B6K357"/>
<dbReference type="Proteomes" id="UP000001744">
    <property type="component" value="Unassembled WGS sequence"/>
</dbReference>
<dbReference type="EMBL" id="KE651167">
    <property type="protein sequence ID" value="EEB07914.1"/>
    <property type="molecule type" value="Genomic_DNA"/>
</dbReference>
<feature type="transmembrane region" description="Helical" evidence="5">
    <location>
        <begin position="73"/>
        <end position="95"/>
    </location>
</feature>
<reference evidence="6 7" key="1">
    <citation type="journal article" date="2011" name="Science">
        <title>Comparative functional genomics of the fission yeasts.</title>
        <authorList>
            <person name="Rhind N."/>
            <person name="Chen Z."/>
            <person name="Yassour M."/>
            <person name="Thompson D.A."/>
            <person name="Haas B.J."/>
            <person name="Habib N."/>
            <person name="Wapinski I."/>
            <person name="Roy S."/>
            <person name="Lin M.F."/>
            <person name="Heiman D.I."/>
            <person name="Young S.K."/>
            <person name="Furuya K."/>
            <person name="Guo Y."/>
            <person name="Pidoux A."/>
            <person name="Chen H.M."/>
            <person name="Robbertse B."/>
            <person name="Goldberg J.M."/>
            <person name="Aoki K."/>
            <person name="Bayne E.H."/>
            <person name="Berlin A.M."/>
            <person name="Desjardins C.A."/>
            <person name="Dobbs E."/>
            <person name="Dukaj L."/>
            <person name="Fan L."/>
            <person name="FitzGerald M.G."/>
            <person name="French C."/>
            <person name="Gujja S."/>
            <person name="Hansen K."/>
            <person name="Keifenheim D."/>
            <person name="Levin J.Z."/>
            <person name="Mosher R.A."/>
            <person name="Mueller C.A."/>
            <person name="Pfiffner J."/>
            <person name="Priest M."/>
            <person name="Russ C."/>
            <person name="Smialowska A."/>
            <person name="Swoboda P."/>
            <person name="Sykes S.M."/>
            <person name="Vaughn M."/>
            <person name="Vengrova S."/>
            <person name="Yoder R."/>
            <person name="Zeng Q."/>
            <person name="Allshire R."/>
            <person name="Baulcombe D."/>
            <person name="Birren B.W."/>
            <person name="Brown W."/>
            <person name="Ekwall K."/>
            <person name="Kellis M."/>
            <person name="Leatherwood J."/>
            <person name="Levin H."/>
            <person name="Margalit H."/>
            <person name="Martienssen R."/>
            <person name="Nieduszynski C.A."/>
            <person name="Spatafora J.W."/>
            <person name="Friedman N."/>
            <person name="Dalgaard J.Z."/>
            <person name="Baumann P."/>
            <person name="Niki H."/>
            <person name="Regev A."/>
            <person name="Nusbaum C."/>
        </authorList>
    </citation>
    <scope>NUCLEOTIDE SEQUENCE [LARGE SCALE GENOMIC DNA]</scope>
    <source>
        <strain evidence="7">yFS275 / FY16936</strain>
    </source>
</reference>
<feature type="transmembrane region" description="Helical" evidence="5">
    <location>
        <begin position="366"/>
        <end position="390"/>
    </location>
</feature>
<proteinExistence type="predicted"/>
<feature type="transmembrane region" description="Helical" evidence="5">
    <location>
        <begin position="248"/>
        <end position="265"/>
    </location>
</feature>
<dbReference type="OMA" id="QTKQGNH"/>
<protein>
    <submittedName>
        <fullName evidence="6">Membrane transporter</fullName>
    </submittedName>
</protein>
<feature type="transmembrane region" description="Helical" evidence="5">
    <location>
        <begin position="139"/>
        <end position="161"/>
    </location>
</feature>
<gene>
    <name evidence="6" type="ORF">SJAG_03039</name>
</gene>
<dbReference type="PANTHER" id="PTHR23510:SF76">
    <property type="entry name" value="MEMBRANE TRANSPORTER"/>
    <property type="match status" value="1"/>
</dbReference>
<dbReference type="RefSeq" id="XP_002174207.1">
    <property type="nucleotide sequence ID" value="XM_002174171.2"/>
</dbReference>
<dbReference type="PANTHER" id="PTHR23510">
    <property type="entry name" value="INNER MEMBRANE TRANSPORT PROTEIN YAJR"/>
    <property type="match status" value="1"/>
</dbReference>
<dbReference type="GO" id="GO:0016020">
    <property type="term" value="C:membrane"/>
    <property type="evidence" value="ECO:0000318"/>
    <property type="project" value="GO_Central"/>
</dbReference>